<dbReference type="SMART" id="SM00393">
    <property type="entry name" value="R3H"/>
    <property type="match status" value="1"/>
</dbReference>
<comment type="caution">
    <text evidence="3">The sequence shown here is derived from an EMBL/GenBank/DDBJ whole genome shotgun (WGS) entry which is preliminary data.</text>
</comment>
<dbReference type="InterPro" id="IPR001374">
    <property type="entry name" value="R3H_dom"/>
</dbReference>
<organism evidence="3 4">
    <name type="scientific">Huso huso</name>
    <name type="common">Beluga</name>
    <name type="synonym">Acipenser huso</name>
    <dbReference type="NCBI Taxonomy" id="61971"/>
    <lineage>
        <taxon>Eukaryota</taxon>
        <taxon>Metazoa</taxon>
        <taxon>Chordata</taxon>
        <taxon>Craniata</taxon>
        <taxon>Vertebrata</taxon>
        <taxon>Euteleostomi</taxon>
        <taxon>Actinopterygii</taxon>
        <taxon>Chondrostei</taxon>
        <taxon>Acipenseriformes</taxon>
        <taxon>Acipenseridae</taxon>
        <taxon>Huso</taxon>
    </lineage>
</organism>
<dbReference type="PROSITE" id="PS51061">
    <property type="entry name" value="R3H"/>
    <property type="match status" value="1"/>
</dbReference>
<dbReference type="PANTHER" id="PTHR21678:SF6">
    <property type="entry name" value="R3H AND COILED-COIL DOMAIN-CONTAINING PROTEIN 1"/>
    <property type="match status" value="1"/>
</dbReference>
<evidence type="ECO:0000313" key="3">
    <source>
        <dbReference type="EMBL" id="KAK6469461.1"/>
    </source>
</evidence>
<dbReference type="SUPFAM" id="SSF82708">
    <property type="entry name" value="R3H domain"/>
    <property type="match status" value="1"/>
</dbReference>
<reference evidence="3 4" key="1">
    <citation type="submission" date="2021-05" db="EMBL/GenBank/DDBJ databases">
        <authorList>
            <person name="Zahm M."/>
            <person name="Klopp C."/>
            <person name="Cabau C."/>
            <person name="Kuhl H."/>
            <person name="Suciu R."/>
            <person name="Ciorpac M."/>
            <person name="Holostenco D."/>
            <person name="Gessner J."/>
            <person name="Wuertz S."/>
            <person name="Hohne C."/>
            <person name="Stock M."/>
            <person name="Gislard M."/>
            <person name="Lluch J."/>
            <person name="Milhes M."/>
            <person name="Lampietro C."/>
            <person name="Lopez Roques C."/>
            <person name="Donnadieu C."/>
            <person name="Du K."/>
            <person name="Schartl M."/>
            <person name="Guiguen Y."/>
        </authorList>
    </citation>
    <scope>NUCLEOTIDE SEQUENCE [LARGE SCALE GENOMIC DNA]</scope>
    <source>
        <strain evidence="3">Hh-F2</strain>
        <tissue evidence="3">Blood</tissue>
    </source>
</reference>
<dbReference type="Pfam" id="PF01424">
    <property type="entry name" value="R3H"/>
    <property type="match status" value="1"/>
</dbReference>
<dbReference type="Gene3D" id="3.30.70.330">
    <property type="match status" value="1"/>
</dbReference>
<name>A0ABR0YAL6_HUSHU</name>
<dbReference type="Proteomes" id="UP001369086">
    <property type="component" value="Unassembled WGS sequence"/>
</dbReference>
<dbReference type="InterPro" id="IPR035979">
    <property type="entry name" value="RBD_domain_sf"/>
</dbReference>
<dbReference type="InterPro" id="IPR039884">
    <property type="entry name" value="R3HC1/R3HCL"/>
</dbReference>
<feature type="compositionally biased region" description="Polar residues" evidence="1">
    <location>
        <begin position="190"/>
        <end position="230"/>
    </location>
</feature>
<dbReference type="PANTHER" id="PTHR21678">
    <property type="entry name" value="GROWTH INHIBITION AND DIFFERENTIATION RELATED PROTEIN 88"/>
    <property type="match status" value="1"/>
</dbReference>
<dbReference type="PROSITE" id="PS51257">
    <property type="entry name" value="PROKAR_LIPOPROTEIN"/>
    <property type="match status" value="1"/>
</dbReference>
<evidence type="ECO:0000259" key="2">
    <source>
        <dbReference type="PROSITE" id="PS51061"/>
    </source>
</evidence>
<dbReference type="EMBL" id="JAHFZB010000039">
    <property type="protein sequence ID" value="KAK6469461.1"/>
    <property type="molecule type" value="Genomic_DNA"/>
</dbReference>
<evidence type="ECO:0000313" key="4">
    <source>
        <dbReference type="Proteomes" id="UP001369086"/>
    </source>
</evidence>
<evidence type="ECO:0000256" key="1">
    <source>
        <dbReference type="SAM" id="MobiDB-lite"/>
    </source>
</evidence>
<feature type="domain" description="R3H" evidence="2">
    <location>
        <begin position="45"/>
        <end position="110"/>
    </location>
</feature>
<dbReference type="Gene3D" id="3.30.1370.50">
    <property type="entry name" value="R3H-like domain"/>
    <property type="match status" value="1"/>
</dbReference>
<proteinExistence type="predicted"/>
<gene>
    <name evidence="3" type="ORF">HHUSO_G32404</name>
</gene>
<feature type="region of interest" description="Disordered" evidence="1">
    <location>
        <begin position="111"/>
        <end position="255"/>
    </location>
</feature>
<dbReference type="SUPFAM" id="SSF54928">
    <property type="entry name" value="RNA-binding domain, RBD"/>
    <property type="match status" value="1"/>
</dbReference>
<dbReference type="InterPro" id="IPR036867">
    <property type="entry name" value="R3H_dom_sf"/>
</dbReference>
<sequence>MSQTQRSGSEKKTSTRFSRLGKHTVTGGILAFACLDGTYLPKQENEFVHKIVEDLENFLQENDEKSVLLFPPLPSRLRYLIHRAAENYESLSTFSVGEGWSRRSAVCHSELRLPTEDDTEEQTNLNHKHREAREMQCFSNSKPPEKRNSRGWTNKRPDKAIYVPKALRQKVEKESDGIADDRNKMDKPQFDTSENSPSTSEDSFTSGLSAETDGESSTWIKDFPNSSDSNQDTVSDSTDESVSEQETAVPAHSNSSWMKKYGQTADYFIAMSLDDKQEDHDRSADTASKHAEDSEDDYEGYFLKEITAYLKEADEVSIEHAQCDYSCYGNPRIEPTEFGHVIEIYDFPAVLKTEDILDAFADFSEGGLKIMWVDNTHAMGVFSSESAASQALTIQHPLLKARCLSKATKQSKGKALRRAGWCLLFMQPVKLRPRTDTVVAKRMVTRALGLQKRGNRRQMF</sequence>
<dbReference type="InterPro" id="IPR012677">
    <property type="entry name" value="Nucleotide-bd_a/b_plait_sf"/>
</dbReference>
<protein>
    <submittedName>
        <fullName evidence="3">R3H and coiled-coil domain-containing protein 1</fullName>
    </submittedName>
</protein>
<feature type="compositionally biased region" description="Basic and acidic residues" evidence="1">
    <location>
        <begin position="169"/>
        <end position="189"/>
    </location>
</feature>
<accession>A0ABR0YAL6</accession>
<keyword evidence="4" id="KW-1185">Reference proteome</keyword>